<accession>A0AA38RH72</accession>
<evidence type="ECO:0000313" key="1">
    <source>
        <dbReference type="EMBL" id="KAJ9130553.1"/>
    </source>
</evidence>
<dbReference type="Proteomes" id="UP001174694">
    <property type="component" value="Unassembled WGS sequence"/>
</dbReference>
<protein>
    <submittedName>
        <fullName evidence="1">Uncharacterized protein</fullName>
    </submittedName>
</protein>
<sequence length="203" mass="22705">MYSPVAEHFHEPGEQVLQQTASTSALMVVAAPPPQSPGGVTMLEQLLDAALIKAFNDYEAGLKDVFSLITCGALRKAADVLLSLSDWLLSHVKELGLTSDVESMHQERLELWNNFNHCWLALFQAQKDLFDSNLRPGQELISRDRLKDMGNELVHLNDTIEQHGLVDYQYGVWEEQIIDVLEECCDILDEALGEAEAVGSRLR</sequence>
<reference evidence="1" key="1">
    <citation type="submission" date="2022-07" db="EMBL/GenBank/DDBJ databases">
        <title>Fungi with potential for degradation of polypropylene.</title>
        <authorList>
            <person name="Gostincar C."/>
        </authorList>
    </citation>
    <scope>NUCLEOTIDE SEQUENCE</scope>
    <source>
        <strain evidence="1">EXF-13308</strain>
    </source>
</reference>
<comment type="caution">
    <text evidence="1">The sequence shown here is derived from an EMBL/GenBank/DDBJ whole genome shotgun (WGS) entry which is preliminary data.</text>
</comment>
<dbReference type="EMBL" id="JANBVO010000085">
    <property type="protein sequence ID" value="KAJ9130553.1"/>
    <property type="molecule type" value="Genomic_DNA"/>
</dbReference>
<proteinExistence type="predicted"/>
<keyword evidence="2" id="KW-1185">Reference proteome</keyword>
<dbReference type="AlphaFoldDB" id="A0AA38RH72"/>
<name>A0AA38RH72_9PEZI</name>
<organism evidence="1 2">
    <name type="scientific">Pleurostoma richardsiae</name>
    <dbReference type="NCBI Taxonomy" id="41990"/>
    <lineage>
        <taxon>Eukaryota</taxon>
        <taxon>Fungi</taxon>
        <taxon>Dikarya</taxon>
        <taxon>Ascomycota</taxon>
        <taxon>Pezizomycotina</taxon>
        <taxon>Sordariomycetes</taxon>
        <taxon>Sordariomycetidae</taxon>
        <taxon>Calosphaeriales</taxon>
        <taxon>Pleurostomataceae</taxon>
        <taxon>Pleurostoma</taxon>
    </lineage>
</organism>
<evidence type="ECO:0000313" key="2">
    <source>
        <dbReference type="Proteomes" id="UP001174694"/>
    </source>
</evidence>
<gene>
    <name evidence="1" type="ORF">NKR23_g12149</name>
</gene>